<dbReference type="InterPro" id="IPR003583">
    <property type="entry name" value="Hlx-hairpin-Hlx_DNA-bd_motif"/>
</dbReference>
<dbReference type="GeneID" id="35866609"/>
<reference evidence="4 5" key="1">
    <citation type="submission" date="2017-12" db="EMBL/GenBank/DDBJ databases">
        <title>Phylogenetic diversity of female urinary microbiome.</title>
        <authorList>
            <person name="Thomas-White K."/>
            <person name="Wolfe A.J."/>
        </authorList>
    </citation>
    <scope>NUCLEOTIDE SEQUENCE [LARGE SCALE GENOMIC DNA]</scope>
    <source>
        <strain evidence="4 5">UMB0402</strain>
    </source>
</reference>
<dbReference type="STRING" id="33007.HMPREF3198_01310"/>
<sequence length="222" mass="22570">MKKIPVQTLASAAFNTVRPQPETPMRTRLRLLPGPTSALVLGLVIATIAIVCGIGSAIDNPGEAKAPVQPATGNPATPPPSAASKPEVVVHVVGEVSKPGLVHLHAGARVDDAIKQVGGAKPSANLAAINLAKPLTDGEQIVVPQVGQKPAESAAGAKSDCVDLNSATEKDLQELNGIGPALAGRIAAHREKEGPFKSVDELQDVSGIGPSLVKKIGSEVCV</sequence>
<keyword evidence="5" id="KW-1185">Reference proteome</keyword>
<gene>
    <name evidence="4" type="ORF">CYJ19_04555</name>
</gene>
<dbReference type="SUPFAM" id="SSF47781">
    <property type="entry name" value="RuvA domain 2-like"/>
    <property type="match status" value="1"/>
</dbReference>
<evidence type="ECO:0000313" key="4">
    <source>
        <dbReference type="EMBL" id="PKY72910.1"/>
    </source>
</evidence>
<dbReference type="Gene3D" id="1.10.150.310">
    <property type="entry name" value="Tex RuvX-like domain-like"/>
    <property type="match status" value="1"/>
</dbReference>
<dbReference type="InterPro" id="IPR010994">
    <property type="entry name" value="RuvA_2-like"/>
</dbReference>
<dbReference type="GO" id="GO:0003677">
    <property type="term" value="F:DNA binding"/>
    <property type="evidence" value="ECO:0007669"/>
    <property type="project" value="InterPro"/>
</dbReference>
<evidence type="ECO:0000256" key="2">
    <source>
        <dbReference type="SAM" id="Phobius"/>
    </source>
</evidence>
<protein>
    <submittedName>
        <fullName evidence="4">Competence protein ComEA</fullName>
    </submittedName>
</protein>
<evidence type="ECO:0000259" key="3">
    <source>
        <dbReference type="SMART" id="SM00278"/>
    </source>
</evidence>
<dbReference type="GO" id="GO:0006281">
    <property type="term" value="P:DNA repair"/>
    <property type="evidence" value="ECO:0007669"/>
    <property type="project" value="InterPro"/>
</dbReference>
<feature type="domain" description="Helix-hairpin-helix DNA-binding motif class 1" evidence="3">
    <location>
        <begin position="200"/>
        <end position="219"/>
    </location>
</feature>
<dbReference type="AlphaFoldDB" id="A0A2I1IP56"/>
<keyword evidence="2" id="KW-0812">Transmembrane</keyword>
<evidence type="ECO:0000256" key="1">
    <source>
        <dbReference type="SAM" id="MobiDB-lite"/>
    </source>
</evidence>
<evidence type="ECO:0000313" key="5">
    <source>
        <dbReference type="Proteomes" id="UP000235122"/>
    </source>
</evidence>
<dbReference type="Pfam" id="PF12836">
    <property type="entry name" value="HHH_3"/>
    <property type="match status" value="1"/>
</dbReference>
<organism evidence="4 5">
    <name type="scientific">Winkia neuii</name>
    <dbReference type="NCBI Taxonomy" id="33007"/>
    <lineage>
        <taxon>Bacteria</taxon>
        <taxon>Bacillati</taxon>
        <taxon>Actinomycetota</taxon>
        <taxon>Actinomycetes</taxon>
        <taxon>Actinomycetales</taxon>
        <taxon>Actinomycetaceae</taxon>
        <taxon>Winkia</taxon>
    </lineage>
</organism>
<keyword evidence="2" id="KW-1133">Transmembrane helix</keyword>
<feature type="domain" description="Helix-hairpin-helix DNA-binding motif class 1" evidence="3">
    <location>
        <begin position="170"/>
        <end position="189"/>
    </location>
</feature>
<dbReference type="RefSeq" id="WP_024332124.1">
    <property type="nucleotide sequence ID" value="NZ_JASOXK010000008.1"/>
</dbReference>
<accession>A0A2I1IP56</accession>
<dbReference type="PANTHER" id="PTHR21180">
    <property type="entry name" value="ENDONUCLEASE/EXONUCLEASE/PHOSPHATASE FAMILY DOMAIN-CONTAINING PROTEIN 1"/>
    <property type="match status" value="1"/>
</dbReference>
<dbReference type="Proteomes" id="UP000235122">
    <property type="component" value="Unassembled WGS sequence"/>
</dbReference>
<keyword evidence="2" id="KW-0472">Membrane</keyword>
<dbReference type="PANTHER" id="PTHR21180:SF32">
    <property type="entry name" value="ENDONUCLEASE_EXONUCLEASE_PHOSPHATASE FAMILY DOMAIN-CONTAINING PROTEIN 1"/>
    <property type="match status" value="1"/>
</dbReference>
<dbReference type="Gene3D" id="3.10.560.10">
    <property type="entry name" value="Outer membrane lipoprotein wza domain like"/>
    <property type="match status" value="1"/>
</dbReference>
<proteinExistence type="predicted"/>
<feature type="transmembrane region" description="Helical" evidence="2">
    <location>
        <begin position="38"/>
        <end position="58"/>
    </location>
</feature>
<dbReference type="EMBL" id="PKKO01000002">
    <property type="protein sequence ID" value="PKY72910.1"/>
    <property type="molecule type" value="Genomic_DNA"/>
</dbReference>
<dbReference type="InterPro" id="IPR019554">
    <property type="entry name" value="Soluble_ligand-bd"/>
</dbReference>
<dbReference type="SMART" id="SM00278">
    <property type="entry name" value="HhH1"/>
    <property type="match status" value="2"/>
</dbReference>
<dbReference type="GO" id="GO:0015627">
    <property type="term" value="C:type II protein secretion system complex"/>
    <property type="evidence" value="ECO:0007669"/>
    <property type="project" value="TreeGrafter"/>
</dbReference>
<name>A0A2I1IP56_9ACTO</name>
<feature type="region of interest" description="Disordered" evidence="1">
    <location>
        <begin position="63"/>
        <end position="85"/>
    </location>
</feature>
<dbReference type="GO" id="GO:0015628">
    <property type="term" value="P:protein secretion by the type II secretion system"/>
    <property type="evidence" value="ECO:0007669"/>
    <property type="project" value="TreeGrafter"/>
</dbReference>
<dbReference type="InterPro" id="IPR051675">
    <property type="entry name" value="Endo/Exo/Phosphatase_dom_1"/>
</dbReference>
<comment type="caution">
    <text evidence="4">The sequence shown here is derived from an EMBL/GenBank/DDBJ whole genome shotgun (WGS) entry which is preliminary data.</text>
</comment>
<dbReference type="Pfam" id="PF10531">
    <property type="entry name" value="SLBB"/>
    <property type="match status" value="1"/>
</dbReference>